<protein>
    <submittedName>
        <fullName evidence="1">Uncharacterized protein</fullName>
    </submittedName>
</protein>
<evidence type="ECO:0000313" key="1">
    <source>
        <dbReference type="EMBL" id="GCE28545.1"/>
    </source>
</evidence>
<sequence length="129" mass="15385">MNEYEKAVADYKALKPETFPFLLKILLHEQYSFDIFEMEPVLELWFYADNKIDALKHVLHVSCYGVSSTELGISSIQPLHLEIRSLHEWHWEDRYFEIQSFNDKGILQAGDFYCRRFVAKIENVEKEHN</sequence>
<name>A0A402BB18_9CHLR</name>
<dbReference type="EMBL" id="BIFT01000001">
    <property type="protein sequence ID" value="GCE28545.1"/>
    <property type="molecule type" value="Genomic_DNA"/>
</dbReference>
<gene>
    <name evidence="1" type="ORF">KDA_40290</name>
</gene>
<keyword evidence="2" id="KW-1185">Reference proteome</keyword>
<dbReference type="RefSeq" id="WP_126628750.1">
    <property type="nucleotide sequence ID" value="NZ_BIFT01000001.1"/>
</dbReference>
<reference evidence="2" key="1">
    <citation type="submission" date="2018-12" db="EMBL/GenBank/DDBJ databases">
        <title>Tengunoibacter tsumagoiensis gen. nov., sp. nov., Dictyobacter kobayashii sp. nov., D. alpinus sp. nov., and D. joshuensis sp. nov. and description of Dictyobacteraceae fam. nov. within the order Ktedonobacterales isolated from Tengu-no-mugimeshi.</title>
        <authorList>
            <person name="Wang C.M."/>
            <person name="Zheng Y."/>
            <person name="Sakai Y."/>
            <person name="Toyoda A."/>
            <person name="Minakuchi Y."/>
            <person name="Abe K."/>
            <person name="Yokota A."/>
            <person name="Yabe S."/>
        </authorList>
    </citation>
    <scope>NUCLEOTIDE SEQUENCE [LARGE SCALE GENOMIC DNA]</scope>
    <source>
        <strain evidence="2">Uno16</strain>
    </source>
</reference>
<proteinExistence type="predicted"/>
<organism evidence="1 2">
    <name type="scientific">Dictyobacter alpinus</name>
    <dbReference type="NCBI Taxonomy" id="2014873"/>
    <lineage>
        <taxon>Bacteria</taxon>
        <taxon>Bacillati</taxon>
        <taxon>Chloroflexota</taxon>
        <taxon>Ktedonobacteria</taxon>
        <taxon>Ktedonobacterales</taxon>
        <taxon>Dictyobacteraceae</taxon>
        <taxon>Dictyobacter</taxon>
    </lineage>
</organism>
<dbReference type="AlphaFoldDB" id="A0A402BB18"/>
<comment type="caution">
    <text evidence="1">The sequence shown here is derived from an EMBL/GenBank/DDBJ whole genome shotgun (WGS) entry which is preliminary data.</text>
</comment>
<accession>A0A402BB18</accession>
<evidence type="ECO:0000313" key="2">
    <source>
        <dbReference type="Proteomes" id="UP000287171"/>
    </source>
</evidence>
<dbReference type="OrthoDB" id="9839630at2"/>
<dbReference type="Proteomes" id="UP000287171">
    <property type="component" value="Unassembled WGS sequence"/>
</dbReference>